<reference evidence="1" key="1">
    <citation type="submission" date="2018-03" db="EMBL/GenBank/DDBJ databases">
        <authorList>
            <consortium name="Urmite Genomes"/>
        </authorList>
    </citation>
    <scope>NUCLEOTIDE SEQUENCE [LARGE SCALE GENOMIC DNA]</scope>
    <source>
        <strain evidence="1">IHUMI-S29</strain>
    </source>
</reference>
<sequence length="410" mass="45385">MLTLSLQRPPSWTSYTPCWQLNSLRQLCAGRAGDCPSTPASPCSDSCDRKFWKGQALFDIGVSGDYFNLDQNYPELATRFDVEKEGGEERYLQVASRWYALPGSERYIDQGLAQLFAARDQDKCMLTYLLTFEQENWQNALIGAALSGNQNIFSSVLTEKFTSVDNYGVDYLYSLYPALFRSRLERAAALGGNEQIFTYLVPDLSSFTDLEALVQGGNLNLIRQVLEGREKEDTSSFSLLSSAFYSGREDVVSYLSSLSSLPLSSFTEVAASSGNLDLLNFTGREDEEALLYGFARAGNKEYLRDIPSSFLEGVLESALESTSPARYDIAKRCLEKGARVSSSMVRKAVRTGDVDLVSLLNSPLSEDYIYDAISTGSLEMVKLFPGLKGSVYSSYAAELGFGEINIMLTR</sequence>
<dbReference type="EMBL" id="LT994652">
    <property type="protein sequence ID" value="SPN79201.1"/>
    <property type="molecule type" value="Genomic_DNA"/>
</dbReference>
<accession>A0A2R8FEC8</accession>
<organism evidence="1">
    <name type="scientific">Cedratvirus Zaza IHUMI</name>
    <dbReference type="NCBI Taxonomy" id="2126979"/>
    <lineage>
        <taxon>Viruses</taxon>
        <taxon>Pithoviruses</taxon>
    </lineage>
</organism>
<name>A0A2R8FEC8_9VIRU</name>
<proteinExistence type="predicted"/>
<gene>
    <name evidence="1" type="ORF">ZAZAV_214</name>
</gene>
<evidence type="ECO:0000313" key="1">
    <source>
        <dbReference type="EMBL" id="SPN79201.1"/>
    </source>
</evidence>
<dbReference type="Proteomes" id="UP000270547">
    <property type="component" value="Segment"/>
</dbReference>
<protein>
    <submittedName>
        <fullName evidence="1">Ankyrin repeat-containing protein</fullName>
    </submittedName>
</protein>